<feature type="signal peptide" evidence="2">
    <location>
        <begin position="1"/>
        <end position="50"/>
    </location>
</feature>
<dbReference type="RefSeq" id="XP_022328584.1">
    <property type="nucleotide sequence ID" value="XM_022472876.1"/>
</dbReference>
<evidence type="ECO:0000313" key="3">
    <source>
        <dbReference type="Proteomes" id="UP000694844"/>
    </source>
</evidence>
<dbReference type="AlphaFoldDB" id="A0A8B8DLX1"/>
<name>A0A8B8DLX1_CRAVI</name>
<feature type="compositionally biased region" description="Low complexity" evidence="1">
    <location>
        <begin position="60"/>
        <end position="141"/>
    </location>
</feature>
<evidence type="ECO:0000313" key="4">
    <source>
        <dbReference type="RefSeq" id="XP_022328584.1"/>
    </source>
</evidence>
<dbReference type="Proteomes" id="UP000694844">
    <property type="component" value="Chromosome 3"/>
</dbReference>
<feature type="compositionally biased region" description="Polar residues" evidence="1">
    <location>
        <begin position="142"/>
        <end position="157"/>
    </location>
</feature>
<protein>
    <submittedName>
        <fullName evidence="4">Transcription factor RLM1-like isoform X1</fullName>
    </submittedName>
</protein>
<proteinExistence type="predicted"/>
<sequence>MTTTRYEFADQNLARGLRRITEMRQGPGMLVKWMAVLPLVVLLLPCISDASSSPAVTNAPVTPVTNGTGPVTIASVSSSTTPSLSNPSNAGTSNNSSAGASNTNNAATSNTNNAGTSNTNNAATSNTNNAATSNTNNAATSITTDPPNSTDSRNAADSPMTKTFLSVLSAVTFIFLL</sequence>
<reference evidence="4" key="1">
    <citation type="submission" date="2025-08" db="UniProtKB">
        <authorList>
            <consortium name="RefSeq"/>
        </authorList>
    </citation>
    <scope>IDENTIFICATION</scope>
    <source>
        <tissue evidence="4">Whole sample</tissue>
    </source>
</reference>
<feature type="chain" id="PRO_5034241888" evidence="2">
    <location>
        <begin position="51"/>
        <end position="177"/>
    </location>
</feature>
<feature type="region of interest" description="Disordered" evidence="1">
    <location>
        <begin position="52"/>
        <end position="157"/>
    </location>
</feature>
<evidence type="ECO:0000256" key="1">
    <source>
        <dbReference type="SAM" id="MobiDB-lite"/>
    </source>
</evidence>
<accession>A0A8B8DLX1</accession>
<dbReference type="KEGG" id="cvn:111127619"/>
<keyword evidence="2" id="KW-0732">Signal</keyword>
<dbReference type="GeneID" id="111127619"/>
<gene>
    <name evidence="4" type="primary">LOC111127619</name>
</gene>
<evidence type="ECO:0000256" key="2">
    <source>
        <dbReference type="SAM" id="SignalP"/>
    </source>
</evidence>
<organism evidence="3 4">
    <name type="scientific">Crassostrea virginica</name>
    <name type="common">Eastern oyster</name>
    <dbReference type="NCBI Taxonomy" id="6565"/>
    <lineage>
        <taxon>Eukaryota</taxon>
        <taxon>Metazoa</taxon>
        <taxon>Spiralia</taxon>
        <taxon>Lophotrochozoa</taxon>
        <taxon>Mollusca</taxon>
        <taxon>Bivalvia</taxon>
        <taxon>Autobranchia</taxon>
        <taxon>Pteriomorphia</taxon>
        <taxon>Ostreida</taxon>
        <taxon>Ostreoidea</taxon>
        <taxon>Ostreidae</taxon>
        <taxon>Crassostrea</taxon>
    </lineage>
</organism>
<keyword evidence="3" id="KW-1185">Reference proteome</keyword>